<dbReference type="OrthoDB" id="3222645at2759"/>
<sequence length="105" mass="11284">MCSPCTGCSFGTNAHLPETCFHCTEPQPTMSRRRALTYMHTRVLLALQSQSQGSTASSAPFLALNDNNVRGQLATLALAGCTNFHGLHRDSLRVRFGSALACIGE</sequence>
<organism evidence="1 2">
    <name type="scientific">Grifola frondosa</name>
    <name type="common">Maitake</name>
    <name type="synonym">Polyporus frondosus</name>
    <dbReference type="NCBI Taxonomy" id="5627"/>
    <lineage>
        <taxon>Eukaryota</taxon>
        <taxon>Fungi</taxon>
        <taxon>Dikarya</taxon>
        <taxon>Basidiomycota</taxon>
        <taxon>Agaricomycotina</taxon>
        <taxon>Agaricomycetes</taxon>
        <taxon>Polyporales</taxon>
        <taxon>Grifolaceae</taxon>
        <taxon>Grifola</taxon>
    </lineage>
</organism>
<keyword evidence="2" id="KW-1185">Reference proteome</keyword>
<dbReference type="Proteomes" id="UP000092993">
    <property type="component" value="Unassembled WGS sequence"/>
</dbReference>
<dbReference type="STRING" id="5627.A0A1C7MF49"/>
<reference evidence="1 2" key="1">
    <citation type="submission" date="2016-03" db="EMBL/GenBank/DDBJ databases">
        <title>Whole genome sequencing of Grifola frondosa 9006-11.</title>
        <authorList>
            <person name="Min B."/>
            <person name="Park H."/>
            <person name="Kim J.-G."/>
            <person name="Cho H."/>
            <person name="Oh Y.-L."/>
            <person name="Kong W.-S."/>
            <person name="Choi I.-G."/>
        </authorList>
    </citation>
    <scope>NUCLEOTIDE SEQUENCE [LARGE SCALE GENOMIC DNA]</scope>
    <source>
        <strain evidence="1 2">9006-11</strain>
    </source>
</reference>
<dbReference type="EMBL" id="LUGG01000004">
    <property type="protein sequence ID" value="OBZ75438.1"/>
    <property type="molecule type" value="Genomic_DNA"/>
</dbReference>
<accession>A0A1C7MF49</accession>
<name>A0A1C7MF49_GRIFR</name>
<proteinExistence type="predicted"/>
<protein>
    <submittedName>
        <fullName evidence="1">Uncharacterized protein</fullName>
    </submittedName>
</protein>
<evidence type="ECO:0000313" key="1">
    <source>
        <dbReference type="EMBL" id="OBZ75438.1"/>
    </source>
</evidence>
<evidence type="ECO:0000313" key="2">
    <source>
        <dbReference type="Proteomes" id="UP000092993"/>
    </source>
</evidence>
<comment type="caution">
    <text evidence="1">The sequence shown here is derived from an EMBL/GenBank/DDBJ whole genome shotgun (WGS) entry which is preliminary data.</text>
</comment>
<dbReference type="AlphaFoldDB" id="A0A1C7MF49"/>
<gene>
    <name evidence="1" type="ORF">A0H81_04907</name>
</gene>